<dbReference type="Proteomes" id="UP000304148">
    <property type="component" value="Chromosome"/>
</dbReference>
<evidence type="ECO:0000313" key="2">
    <source>
        <dbReference type="Proteomes" id="UP000304148"/>
    </source>
</evidence>
<protein>
    <submittedName>
        <fullName evidence="1">ArpU family transcriptional regulator</fullName>
    </submittedName>
</protein>
<dbReference type="RefSeq" id="WP_065293651.1">
    <property type="nucleotide sequence ID" value="NZ_JAPDMW010000002.1"/>
</dbReference>
<evidence type="ECO:0000313" key="1">
    <source>
        <dbReference type="EMBL" id="SYX85581.1"/>
    </source>
</evidence>
<gene>
    <name evidence="1" type="ORF">PBLR_14003</name>
</gene>
<dbReference type="AlphaFoldDB" id="A0A383RG00"/>
<organism evidence="1 2">
    <name type="scientific">Paenibacillus alvei</name>
    <name type="common">Bacillus alvei</name>
    <dbReference type="NCBI Taxonomy" id="44250"/>
    <lineage>
        <taxon>Bacteria</taxon>
        <taxon>Bacillati</taxon>
        <taxon>Bacillota</taxon>
        <taxon>Bacilli</taxon>
        <taxon>Bacillales</taxon>
        <taxon>Paenibacillaceae</taxon>
        <taxon>Paenibacillus</taxon>
    </lineage>
</organism>
<dbReference type="NCBIfam" id="TIGR01637">
    <property type="entry name" value="phage_arpU"/>
    <property type="match status" value="1"/>
</dbReference>
<dbReference type="InterPro" id="IPR006524">
    <property type="entry name" value="ArpU-like"/>
</dbReference>
<reference evidence="2" key="1">
    <citation type="submission" date="2018-08" db="EMBL/GenBank/DDBJ databases">
        <authorList>
            <person name="Chevrot R."/>
        </authorList>
    </citation>
    <scope>NUCLEOTIDE SEQUENCE [LARGE SCALE GENOMIC DNA]</scope>
</reference>
<name>A0A383RG00_PAEAL</name>
<sequence length="140" mass="16326">MLATVNRSATRKMVEQYLSMARLYKRTGIVRREMKMTTSYEPRFHGATNQVGKPVEEIALHNVDKEAYMKTVHDNVMKAVAHLGDMERELIENCYLNPHVQKPDYLLCFDLNVSERTFRRIKARAITELAFMLGIEVFED</sequence>
<dbReference type="EMBL" id="LS992241">
    <property type="protein sequence ID" value="SYX85581.1"/>
    <property type="molecule type" value="Genomic_DNA"/>
</dbReference>
<proteinExistence type="predicted"/>
<accession>A0A383RG00</accession>